<dbReference type="GO" id="GO:0098552">
    <property type="term" value="C:side of membrane"/>
    <property type="evidence" value="ECO:0007669"/>
    <property type="project" value="UniProtKB-KW"/>
</dbReference>
<evidence type="ECO:0000256" key="21">
    <source>
        <dbReference type="SAM" id="MobiDB-lite"/>
    </source>
</evidence>
<feature type="signal peptide" evidence="22">
    <location>
        <begin position="1"/>
        <end position="22"/>
    </location>
</feature>
<feature type="compositionally biased region" description="Low complexity" evidence="21">
    <location>
        <begin position="427"/>
        <end position="445"/>
    </location>
</feature>
<evidence type="ECO:0000256" key="11">
    <source>
        <dbReference type="ARBA" id="ARBA00023024"/>
    </source>
</evidence>
<dbReference type="GO" id="GO:0005886">
    <property type="term" value="C:plasma membrane"/>
    <property type="evidence" value="ECO:0007669"/>
    <property type="project" value="UniProtKB-SubCell"/>
</dbReference>
<evidence type="ECO:0000256" key="6">
    <source>
        <dbReference type="ARBA" id="ARBA00022512"/>
    </source>
</evidence>
<keyword evidence="25" id="KW-1185">Reference proteome</keyword>
<dbReference type="Gene3D" id="3.20.20.80">
    <property type="entry name" value="Glycosidases"/>
    <property type="match status" value="1"/>
</dbReference>
<evidence type="ECO:0000256" key="10">
    <source>
        <dbReference type="ARBA" id="ARBA00022801"/>
    </source>
</evidence>
<evidence type="ECO:0000256" key="8">
    <source>
        <dbReference type="ARBA" id="ARBA00022669"/>
    </source>
</evidence>
<dbReference type="GO" id="GO:0005576">
    <property type="term" value="C:extracellular region"/>
    <property type="evidence" value="ECO:0007669"/>
    <property type="project" value="TreeGrafter"/>
</dbReference>
<reference evidence="24" key="1">
    <citation type="journal article" date="2019" name="Beilstein J. Org. Chem.">
        <title>Nanangenines: drimane sesquiterpenoids as the dominant metabolite cohort of a novel Australian fungus, Aspergillus nanangensis.</title>
        <authorList>
            <person name="Lacey H.J."/>
            <person name="Gilchrist C.L.M."/>
            <person name="Crombie A."/>
            <person name="Kalaitzis J.A."/>
            <person name="Vuong D."/>
            <person name="Rutledge P.J."/>
            <person name="Turner P."/>
            <person name="Pitt J.I."/>
            <person name="Lacey E."/>
            <person name="Chooi Y.H."/>
            <person name="Piggott A.M."/>
        </authorList>
    </citation>
    <scope>NUCLEOTIDE SEQUENCE</scope>
    <source>
        <strain evidence="24">MST-FP2251</strain>
    </source>
</reference>
<keyword evidence="15" id="KW-0449">Lipoprotein</keyword>
<keyword evidence="13" id="KW-0325">Glycoprotein</keyword>
<evidence type="ECO:0000256" key="15">
    <source>
        <dbReference type="ARBA" id="ARBA00023288"/>
    </source>
</evidence>
<evidence type="ECO:0000256" key="2">
    <source>
        <dbReference type="ARBA" id="ARBA00004191"/>
    </source>
</evidence>
<keyword evidence="5" id="KW-1003">Cell membrane</keyword>
<dbReference type="InterPro" id="IPR017853">
    <property type="entry name" value="GH"/>
</dbReference>
<evidence type="ECO:0000256" key="4">
    <source>
        <dbReference type="ARBA" id="ARBA00012729"/>
    </source>
</evidence>
<dbReference type="InterPro" id="IPR050542">
    <property type="entry name" value="Glycosyl_Hydrlase18_Chitinase"/>
</dbReference>
<name>A0AAD4CFN6_ASPNN</name>
<keyword evidence="17" id="KW-0624">Polysaccharide degradation</keyword>
<evidence type="ECO:0000256" key="19">
    <source>
        <dbReference type="ARBA" id="ARBA00025727"/>
    </source>
</evidence>
<evidence type="ECO:0000256" key="17">
    <source>
        <dbReference type="ARBA" id="ARBA00023326"/>
    </source>
</evidence>
<evidence type="ECO:0000256" key="12">
    <source>
        <dbReference type="ARBA" id="ARBA00023136"/>
    </source>
</evidence>
<feature type="region of interest" description="Disordered" evidence="21">
    <location>
        <begin position="326"/>
        <end position="390"/>
    </location>
</feature>
<sequence>MVFSKTLAVATALTVVSPFVSAFNAESKSNVAVYYGQGYAQPRLSEFCQDPSLDIINIGFINEFPDQDPITHWPASNFGNQCNGEFYEWNGVQTKLLSGCHQLMEDIPICQAAGKKIFLSLGGASPATQKILSHESALAFADFLWASFGPVEESWIEWGGPRPFGNITFDGFDFDIEHNGDFGYADMVNRLREHFAEVPDRTFYISGAPQCALPDAQLSDAITNSPFDFVWVQFYNTPGCSARDYVDGTGFNFDEWIKFIKKSANPNAKLLVGLPASESAAGAGYYLTPTEVKPLVSKYMKKYPQAFGGIMLWEATESKVNQIDGGSYADSSSAPVPSSSTTTSTSSGNTAGPTTASSSTSGNSGATTTSGITSAPVTASSTTAPGSTSEPATITTVIVTSYTSICPTGFTTITTTYTTTYCPGAASATPTATQSPTGPGPHTTAPAPPPEGWTTTVTVCTQCAATPTTVTLTVPCTDTPAHPTTEAVVPTSTATLPEGWTTTVTVCTECGPTPTTVTVTVPITKVETVPAKPTGEAPVAPPAHITMSRPLIYGTGGIRPRPSSTLYVRPSNSGNNAPVAPTSTPEGVSPVFTGAAPRGMGVGHGAVVLIASMLYAFLI</sequence>
<proteinExistence type="inferred from homology"/>
<keyword evidence="8" id="KW-0147">Chitin-binding</keyword>
<dbReference type="Proteomes" id="UP001194746">
    <property type="component" value="Unassembled WGS sequence"/>
</dbReference>
<comment type="subcellular location">
    <subcellularLocation>
        <location evidence="3">Cell membrane</location>
        <topology evidence="3">Lipid-anchor</topology>
        <topology evidence="3">GPI-anchor</topology>
    </subcellularLocation>
    <subcellularLocation>
        <location evidence="2">Secreted</location>
        <location evidence="2">Cell wall</location>
    </subcellularLocation>
</comment>
<dbReference type="PROSITE" id="PS51910">
    <property type="entry name" value="GH18_2"/>
    <property type="match status" value="1"/>
</dbReference>
<keyword evidence="10 20" id="KW-0378">Hydrolase</keyword>
<keyword evidence="7" id="KW-0336">GPI-anchor</keyword>
<dbReference type="InterPro" id="IPR045321">
    <property type="entry name" value="Cts1-like"/>
</dbReference>
<evidence type="ECO:0000313" key="24">
    <source>
        <dbReference type="EMBL" id="KAF9885651.1"/>
    </source>
</evidence>
<reference evidence="24" key="2">
    <citation type="submission" date="2020-02" db="EMBL/GenBank/DDBJ databases">
        <authorList>
            <person name="Gilchrist C.L.M."/>
            <person name="Chooi Y.-H."/>
        </authorList>
    </citation>
    <scope>NUCLEOTIDE SEQUENCE</scope>
    <source>
        <strain evidence="24">MST-FP2251</strain>
    </source>
</reference>
<keyword evidence="9 22" id="KW-0732">Signal</keyword>
<keyword evidence="6" id="KW-0964">Secreted</keyword>
<comment type="similarity">
    <text evidence="19">Belongs to the glycosyl hydrolase 18 family. Chitinase class III subfamily.</text>
</comment>
<gene>
    <name evidence="24" type="ORF">FE257_012742</name>
</gene>
<dbReference type="Pfam" id="PF00704">
    <property type="entry name" value="Glyco_hydro_18"/>
    <property type="match status" value="1"/>
</dbReference>
<dbReference type="SUPFAM" id="SSF51445">
    <property type="entry name" value="(Trans)glycosidases"/>
    <property type="match status" value="1"/>
</dbReference>
<evidence type="ECO:0000256" key="14">
    <source>
        <dbReference type="ARBA" id="ARBA00023277"/>
    </source>
</evidence>
<feature type="chain" id="PRO_5042240512" description="chitinase" evidence="22">
    <location>
        <begin position="23"/>
        <end position="619"/>
    </location>
</feature>
<evidence type="ECO:0000256" key="18">
    <source>
        <dbReference type="ARBA" id="ARBA00024658"/>
    </source>
</evidence>
<evidence type="ECO:0000313" key="25">
    <source>
        <dbReference type="Proteomes" id="UP001194746"/>
    </source>
</evidence>
<dbReference type="AlphaFoldDB" id="A0AAD4CFN6"/>
<dbReference type="InterPro" id="IPR001223">
    <property type="entry name" value="Glyco_hydro18_cat"/>
</dbReference>
<feature type="region of interest" description="Disordered" evidence="21">
    <location>
        <begin position="427"/>
        <end position="450"/>
    </location>
</feature>
<dbReference type="EC" id="3.2.1.14" evidence="4"/>
<dbReference type="PANTHER" id="PTHR45708">
    <property type="entry name" value="ENDOCHITINASE"/>
    <property type="match status" value="1"/>
</dbReference>
<evidence type="ECO:0000256" key="7">
    <source>
        <dbReference type="ARBA" id="ARBA00022622"/>
    </source>
</evidence>
<dbReference type="GO" id="GO:0008843">
    <property type="term" value="F:endochitinase activity"/>
    <property type="evidence" value="ECO:0007669"/>
    <property type="project" value="UniProtKB-EC"/>
</dbReference>
<evidence type="ECO:0000256" key="22">
    <source>
        <dbReference type="SAM" id="SignalP"/>
    </source>
</evidence>
<evidence type="ECO:0000256" key="5">
    <source>
        <dbReference type="ARBA" id="ARBA00022475"/>
    </source>
</evidence>
<evidence type="ECO:0000256" key="9">
    <source>
        <dbReference type="ARBA" id="ARBA00022729"/>
    </source>
</evidence>
<dbReference type="PANTHER" id="PTHR45708:SF47">
    <property type="entry name" value="ENDOCHITINASE A"/>
    <property type="match status" value="1"/>
</dbReference>
<evidence type="ECO:0000259" key="23">
    <source>
        <dbReference type="PROSITE" id="PS51910"/>
    </source>
</evidence>
<evidence type="ECO:0000256" key="3">
    <source>
        <dbReference type="ARBA" id="ARBA00004609"/>
    </source>
</evidence>
<accession>A0AAD4CFN6</accession>
<dbReference type="GO" id="GO:0008061">
    <property type="term" value="F:chitin binding"/>
    <property type="evidence" value="ECO:0007669"/>
    <property type="project" value="UniProtKB-KW"/>
</dbReference>
<organism evidence="24 25">
    <name type="scientific">Aspergillus nanangensis</name>
    <dbReference type="NCBI Taxonomy" id="2582783"/>
    <lineage>
        <taxon>Eukaryota</taxon>
        <taxon>Fungi</taxon>
        <taxon>Dikarya</taxon>
        <taxon>Ascomycota</taxon>
        <taxon>Pezizomycotina</taxon>
        <taxon>Eurotiomycetes</taxon>
        <taxon>Eurotiomycetidae</taxon>
        <taxon>Eurotiales</taxon>
        <taxon>Aspergillaceae</taxon>
        <taxon>Aspergillus</taxon>
        <taxon>Aspergillus subgen. Circumdati</taxon>
    </lineage>
</organism>
<keyword evidence="12" id="KW-0472">Membrane</keyword>
<dbReference type="InterPro" id="IPR001579">
    <property type="entry name" value="Glyco_hydro_18_chit_AS"/>
</dbReference>
<dbReference type="GO" id="GO:0000272">
    <property type="term" value="P:polysaccharide catabolic process"/>
    <property type="evidence" value="ECO:0007669"/>
    <property type="project" value="UniProtKB-KW"/>
</dbReference>
<keyword evidence="16 20" id="KW-0326">Glycosidase</keyword>
<comment type="catalytic activity">
    <reaction evidence="1">
        <text>Random endo-hydrolysis of N-acetyl-beta-D-glucosaminide (1-&gt;4)-beta-linkages in chitin and chitodextrins.</text>
        <dbReference type="EC" id="3.2.1.14"/>
    </reaction>
</comment>
<comment type="function">
    <text evidence="18">GPI-anchored chitinase involved in the degradation of chitin, a component of the cell walls of fungi and exoskeletal elements of some animals (including worms and arthropods). Required to reshape the cell wall at the sites where cell wall remodeling and/or cell wall maturation actively take place such as sites of conidia formation.</text>
</comment>
<feature type="domain" description="GH18" evidence="23">
    <location>
        <begin position="29"/>
        <end position="339"/>
    </location>
</feature>
<evidence type="ECO:0000256" key="1">
    <source>
        <dbReference type="ARBA" id="ARBA00000822"/>
    </source>
</evidence>
<keyword evidence="6" id="KW-0134">Cell wall</keyword>
<dbReference type="PROSITE" id="PS01095">
    <property type="entry name" value="GH18_1"/>
    <property type="match status" value="1"/>
</dbReference>
<dbReference type="CDD" id="cd02877">
    <property type="entry name" value="GH18_hevamine_XipI_class_III"/>
    <property type="match status" value="1"/>
</dbReference>
<comment type="caution">
    <text evidence="24">The sequence shown here is derived from an EMBL/GenBank/DDBJ whole genome shotgun (WGS) entry which is preliminary data.</text>
</comment>
<dbReference type="EMBL" id="VCAU01000092">
    <property type="protein sequence ID" value="KAF9885651.1"/>
    <property type="molecule type" value="Genomic_DNA"/>
</dbReference>
<protein>
    <recommendedName>
        <fullName evidence="4">chitinase</fullName>
        <ecNumber evidence="4">3.2.1.14</ecNumber>
    </recommendedName>
</protein>
<feature type="compositionally biased region" description="Low complexity" evidence="21">
    <location>
        <begin position="331"/>
        <end position="390"/>
    </location>
</feature>
<evidence type="ECO:0000256" key="20">
    <source>
        <dbReference type="RuleBase" id="RU000489"/>
    </source>
</evidence>
<keyword evidence="11" id="KW-0146">Chitin degradation</keyword>
<keyword evidence="14" id="KW-0119">Carbohydrate metabolism</keyword>
<dbReference type="GO" id="GO:0006032">
    <property type="term" value="P:chitin catabolic process"/>
    <property type="evidence" value="ECO:0007669"/>
    <property type="project" value="UniProtKB-KW"/>
</dbReference>
<dbReference type="FunFam" id="3.20.20.80:FF:000150">
    <property type="entry name" value="Class III chitinase ChiA1"/>
    <property type="match status" value="1"/>
</dbReference>
<evidence type="ECO:0000256" key="16">
    <source>
        <dbReference type="ARBA" id="ARBA00023295"/>
    </source>
</evidence>
<evidence type="ECO:0000256" key="13">
    <source>
        <dbReference type="ARBA" id="ARBA00023180"/>
    </source>
</evidence>